<evidence type="ECO:0000256" key="2">
    <source>
        <dbReference type="ARBA" id="ARBA00022801"/>
    </source>
</evidence>
<dbReference type="GO" id="GO:0004565">
    <property type="term" value="F:beta-galactosidase activity"/>
    <property type="evidence" value="ECO:0007669"/>
    <property type="project" value="UniProtKB-EC"/>
</dbReference>
<feature type="domain" description="Glycosyl hydrolases family 2 sugar binding" evidence="7">
    <location>
        <begin position="268"/>
        <end position="367"/>
    </location>
</feature>
<dbReference type="Pfam" id="PF00703">
    <property type="entry name" value="Glyco_hydro_2"/>
    <property type="match status" value="1"/>
</dbReference>
<reference evidence="8 9" key="1">
    <citation type="submission" date="2019-02" db="EMBL/GenBank/DDBJ databases">
        <title>Deep-cultivation of Planctomycetes and their phenomic and genomic characterization uncovers novel biology.</title>
        <authorList>
            <person name="Wiegand S."/>
            <person name="Jogler M."/>
            <person name="Boedeker C."/>
            <person name="Pinto D."/>
            <person name="Vollmers J."/>
            <person name="Rivas-Marin E."/>
            <person name="Kohn T."/>
            <person name="Peeters S.H."/>
            <person name="Heuer A."/>
            <person name="Rast P."/>
            <person name="Oberbeckmann S."/>
            <person name="Bunk B."/>
            <person name="Jeske O."/>
            <person name="Meyerdierks A."/>
            <person name="Storesund J.E."/>
            <person name="Kallscheuer N."/>
            <person name="Luecker S."/>
            <person name="Lage O.M."/>
            <person name="Pohl T."/>
            <person name="Merkel B.J."/>
            <person name="Hornburger P."/>
            <person name="Mueller R.-W."/>
            <person name="Bruemmer F."/>
            <person name="Labrenz M."/>
            <person name="Spormann A.M."/>
            <person name="Op den Camp H."/>
            <person name="Overmann J."/>
            <person name="Amann R."/>
            <person name="Jetten M.S.M."/>
            <person name="Mascher T."/>
            <person name="Medema M.H."/>
            <person name="Devos D.P."/>
            <person name="Kaster A.-K."/>
            <person name="Ovreas L."/>
            <person name="Rohde M."/>
            <person name="Galperin M.Y."/>
            <person name="Jogler C."/>
        </authorList>
    </citation>
    <scope>NUCLEOTIDE SEQUENCE [LARGE SCALE GENOMIC DNA]</scope>
    <source>
        <strain evidence="8 9">TBK1r</strain>
    </source>
</reference>
<sequence length="785" mass="88450">MPHRSPLATHLTCRSRRTLLSLAFLLITSSICHAQAINDTWRYTLRKPAAQWQSESFDDSDWQEANGGFGTQDTPGARVGTVWATNNIWLRKSIDVAAIPNNPALLIHHDEDTDVFLNGTPIGQFKGYTTEYQVVSIDREKRSAFKLGRNLLAVHCRQTNGGQFIDVHLVDADNVPKLPAPPRDTKPFQSELITTWGADVTPENAWTEYPRPQLQRDSWTNLNGNWDYAITPVEQTEQPDEWDGEILVPFCLESKLGSVQRLLDATDALWYRRTFRATPSASKRTLLNFEAVDYRCEVFVNGQSVGKHQGGNTAFTFDVTDALRDGDNELVVRVEDETENYQLRGKQTLNAHGIWYTQVSGIWQTVWLEEVSPNHIGDLKIATDADTGSITVTPLVEGDGEVRVVVKDGENIVAEGSGSDAIELTIADAKLWSPSSPHLYDIEATLVGADAVTLDRVASYAGIRNVGKVKDAEGNWRFTLNGDTIFHWGPLDQGWWPDGLLTPPSDEAMLFDIEWLKDAGFNMIRKHIKVEPRRYYYHCDRLGMMVWQDQVSAGNNPKWTRLQPDPEDAVWPDRHHRQFMVELERMIALLENHPSIVVWVPFNEAWGQHRTLEVGKWTVDRDRSRLVNIASGGNFWPVGDVVDAHAYPHPEFPFDQGAGGRFEDYIKVMGEFGGHGYPVKGHLWDANRRNWGYGGLPQNEAEYKARYVTSLKMLNELRGKGIAAGVYTQTTDVEGEINGLMTYDRKVIKIPAKELAQLHRLLFQPSKTDATASPDSAFIPPVPRE</sequence>
<evidence type="ECO:0000259" key="6">
    <source>
        <dbReference type="Pfam" id="PF02836"/>
    </source>
</evidence>
<dbReference type="InterPro" id="IPR036156">
    <property type="entry name" value="Beta-gal/glucu_dom_sf"/>
</dbReference>
<evidence type="ECO:0000313" key="9">
    <source>
        <dbReference type="Proteomes" id="UP000318081"/>
    </source>
</evidence>
<dbReference type="InterPro" id="IPR008979">
    <property type="entry name" value="Galactose-bd-like_sf"/>
</dbReference>
<dbReference type="PANTHER" id="PTHR42732:SF2">
    <property type="entry name" value="BETA-MANNOSIDASE"/>
    <property type="match status" value="1"/>
</dbReference>
<evidence type="ECO:0000256" key="3">
    <source>
        <dbReference type="ARBA" id="ARBA00023295"/>
    </source>
</evidence>
<dbReference type="SUPFAM" id="SSF49785">
    <property type="entry name" value="Galactose-binding domain-like"/>
    <property type="match status" value="2"/>
</dbReference>
<dbReference type="EC" id="3.2.1.23" evidence="8"/>
<evidence type="ECO:0000259" key="7">
    <source>
        <dbReference type="Pfam" id="PF02837"/>
    </source>
</evidence>
<feature type="chain" id="PRO_5046129957" evidence="4">
    <location>
        <begin position="35"/>
        <end position="785"/>
    </location>
</feature>
<organism evidence="8 9">
    <name type="scientific">Stieleria magnilauensis</name>
    <dbReference type="NCBI Taxonomy" id="2527963"/>
    <lineage>
        <taxon>Bacteria</taxon>
        <taxon>Pseudomonadati</taxon>
        <taxon>Planctomycetota</taxon>
        <taxon>Planctomycetia</taxon>
        <taxon>Pirellulales</taxon>
        <taxon>Pirellulaceae</taxon>
        <taxon>Stieleria</taxon>
    </lineage>
</organism>
<protein>
    <submittedName>
        <fullName evidence="8">Beta-galactosidase</fullName>
        <ecNumber evidence="8">3.2.1.23</ecNumber>
    </submittedName>
</protein>
<dbReference type="InterPro" id="IPR006102">
    <property type="entry name" value="Ig-like_GH2"/>
</dbReference>
<dbReference type="InterPro" id="IPR017853">
    <property type="entry name" value="GH"/>
</dbReference>
<keyword evidence="4" id="KW-0732">Signal</keyword>
<feature type="domain" description="Glycoside hydrolase family 2 immunoglobulin-like beta-sandwich" evidence="5">
    <location>
        <begin position="378"/>
        <end position="464"/>
    </location>
</feature>
<dbReference type="RefSeq" id="WP_145213270.1">
    <property type="nucleotide sequence ID" value="NZ_CP036432.1"/>
</dbReference>
<accession>A0ABX5XRQ3</accession>
<comment type="similarity">
    <text evidence="1">Belongs to the glycosyl hydrolase 2 family.</text>
</comment>
<dbReference type="InterPro" id="IPR051913">
    <property type="entry name" value="GH2_Domain-Containing"/>
</dbReference>
<evidence type="ECO:0000313" key="8">
    <source>
        <dbReference type="EMBL" id="QDV84693.1"/>
    </source>
</evidence>
<feature type="signal peptide" evidence="4">
    <location>
        <begin position="1"/>
        <end position="34"/>
    </location>
</feature>
<dbReference type="InterPro" id="IPR013783">
    <property type="entry name" value="Ig-like_fold"/>
</dbReference>
<keyword evidence="3 8" id="KW-0326">Glycosidase</keyword>
<dbReference type="InterPro" id="IPR006104">
    <property type="entry name" value="Glyco_hydro_2_N"/>
</dbReference>
<proteinExistence type="inferred from homology"/>
<dbReference type="Pfam" id="PF02837">
    <property type="entry name" value="Glyco_hydro_2_N"/>
    <property type="match status" value="1"/>
</dbReference>
<dbReference type="Gene3D" id="2.60.40.10">
    <property type="entry name" value="Immunoglobulins"/>
    <property type="match status" value="1"/>
</dbReference>
<dbReference type="Proteomes" id="UP000318081">
    <property type="component" value="Chromosome"/>
</dbReference>
<evidence type="ECO:0000259" key="5">
    <source>
        <dbReference type="Pfam" id="PF00703"/>
    </source>
</evidence>
<dbReference type="Pfam" id="PF02836">
    <property type="entry name" value="Glyco_hydro_2_C"/>
    <property type="match status" value="1"/>
</dbReference>
<dbReference type="InterPro" id="IPR006103">
    <property type="entry name" value="Glyco_hydro_2_cat"/>
</dbReference>
<feature type="domain" description="Glycoside hydrolase family 2 catalytic" evidence="6">
    <location>
        <begin position="507"/>
        <end position="632"/>
    </location>
</feature>
<dbReference type="SUPFAM" id="SSF51445">
    <property type="entry name" value="(Trans)glycosidases"/>
    <property type="match status" value="1"/>
</dbReference>
<keyword evidence="9" id="KW-1185">Reference proteome</keyword>
<evidence type="ECO:0000256" key="1">
    <source>
        <dbReference type="ARBA" id="ARBA00007401"/>
    </source>
</evidence>
<dbReference type="PANTHER" id="PTHR42732">
    <property type="entry name" value="BETA-GALACTOSIDASE"/>
    <property type="match status" value="1"/>
</dbReference>
<gene>
    <name evidence="8" type="primary">cbgA</name>
    <name evidence="8" type="ORF">TBK1r_36450</name>
</gene>
<name>A0ABX5XRQ3_9BACT</name>
<keyword evidence="2 8" id="KW-0378">Hydrolase</keyword>
<evidence type="ECO:0000256" key="4">
    <source>
        <dbReference type="SAM" id="SignalP"/>
    </source>
</evidence>
<dbReference type="Gene3D" id="3.20.20.80">
    <property type="entry name" value="Glycosidases"/>
    <property type="match status" value="1"/>
</dbReference>
<dbReference type="EMBL" id="CP036432">
    <property type="protein sequence ID" value="QDV84693.1"/>
    <property type="molecule type" value="Genomic_DNA"/>
</dbReference>
<dbReference type="SUPFAM" id="SSF49303">
    <property type="entry name" value="beta-Galactosidase/glucuronidase domain"/>
    <property type="match status" value="1"/>
</dbReference>
<dbReference type="Gene3D" id="2.60.120.260">
    <property type="entry name" value="Galactose-binding domain-like"/>
    <property type="match status" value="2"/>
</dbReference>